<organism evidence="1 2">
    <name type="scientific">Rhodopseudomonas faecalis</name>
    <dbReference type="NCBI Taxonomy" id="99655"/>
    <lineage>
        <taxon>Bacteria</taxon>
        <taxon>Pseudomonadati</taxon>
        <taxon>Pseudomonadota</taxon>
        <taxon>Alphaproteobacteria</taxon>
        <taxon>Hyphomicrobiales</taxon>
        <taxon>Nitrobacteraceae</taxon>
        <taxon>Rhodopseudomonas</taxon>
    </lineage>
</organism>
<sequence length="55" mass="5992">VAARHHPKLRDDYNALRLQGKPGKVALIAIARKLLVTANALVKADTPYQGKTLDT</sequence>
<dbReference type="EMBL" id="QJTI01000011">
    <property type="protein sequence ID" value="PYF02623.1"/>
    <property type="molecule type" value="Genomic_DNA"/>
</dbReference>
<proteinExistence type="predicted"/>
<dbReference type="Proteomes" id="UP000248148">
    <property type="component" value="Unassembled WGS sequence"/>
</dbReference>
<name>A0A318TDG6_9BRAD</name>
<evidence type="ECO:0000313" key="2">
    <source>
        <dbReference type="Proteomes" id="UP000248148"/>
    </source>
</evidence>
<accession>A0A318TDG6</accession>
<evidence type="ECO:0008006" key="3">
    <source>
        <dbReference type="Google" id="ProtNLM"/>
    </source>
</evidence>
<dbReference type="AlphaFoldDB" id="A0A318TDG6"/>
<evidence type="ECO:0000313" key="1">
    <source>
        <dbReference type="EMBL" id="PYF02623.1"/>
    </source>
</evidence>
<reference evidence="1 2" key="1">
    <citation type="submission" date="2018-06" db="EMBL/GenBank/DDBJ databases">
        <title>Genomic Encyclopedia of Archaeal and Bacterial Type Strains, Phase II (KMG-II): from individual species to whole genera.</title>
        <authorList>
            <person name="Goeker M."/>
        </authorList>
    </citation>
    <scope>NUCLEOTIDE SEQUENCE [LARGE SCALE GENOMIC DNA]</scope>
    <source>
        <strain evidence="1 2">JCM 11668</strain>
    </source>
</reference>
<comment type="caution">
    <text evidence="1">The sequence shown here is derived from an EMBL/GenBank/DDBJ whole genome shotgun (WGS) entry which is preliminary data.</text>
</comment>
<keyword evidence="2" id="KW-1185">Reference proteome</keyword>
<gene>
    <name evidence="1" type="ORF">BJ122_111123</name>
</gene>
<feature type="non-terminal residue" evidence="1">
    <location>
        <position position="1"/>
    </location>
</feature>
<protein>
    <recommendedName>
        <fullName evidence="3">Transposase IS116/IS110/IS902 family protein</fullName>
    </recommendedName>
</protein>